<dbReference type="GO" id="GO:0120147">
    <property type="term" value="F:formylglycine-generating oxidase activity"/>
    <property type="evidence" value="ECO:0007669"/>
    <property type="project" value="TreeGrafter"/>
</dbReference>
<dbReference type="EMBL" id="CAADFV010000030">
    <property type="protein sequence ID" value="VFK55501.1"/>
    <property type="molecule type" value="Genomic_DNA"/>
</dbReference>
<dbReference type="InterPro" id="IPR016187">
    <property type="entry name" value="CTDL_fold"/>
</dbReference>
<reference evidence="2" key="1">
    <citation type="submission" date="2019-02" db="EMBL/GenBank/DDBJ databases">
        <authorList>
            <person name="Gruber-Vodicka R. H."/>
            <person name="Seah K. B. B."/>
        </authorList>
    </citation>
    <scope>NUCLEOTIDE SEQUENCE</scope>
    <source>
        <strain evidence="3">BECK_BY2</strain>
        <strain evidence="2">BECK_BY3</strain>
    </source>
</reference>
<dbReference type="InterPro" id="IPR051043">
    <property type="entry name" value="Sulfatase_Mod_Factor_Kinase"/>
</dbReference>
<name>A0A450ZJC2_9GAMM</name>
<sequence length="210" mass="23700">MRLEPPRFPAFTRFRDSLKDGSLGPEMMVIPAEKFRMGSPKGELGRYGDEGLQHRVRFKNSFALGVTEVTFEEYDRFARATGRKLPKDRGWGRDKRSVIKVTWKDATEYTQWLSGQTGKQYRLPTEAEWEYAARAGTTTSFSTGDCITTSQAIIMETTITPIVGPKLEYTGGKPCLSAPCLPILGVSMKCMEMPMNGRRIAVKHNPSRFF</sequence>
<dbReference type="Gene3D" id="3.90.1580.10">
    <property type="entry name" value="paralog of FGE (formylglycine-generating enzyme)"/>
    <property type="match status" value="1"/>
</dbReference>
<evidence type="ECO:0000313" key="2">
    <source>
        <dbReference type="EMBL" id="VFK53864.1"/>
    </source>
</evidence>
<evidence type="ECO:0000259" key="1">
    <source>
        <dbReference type="Pfam" id="PF03781"/>
    </source>
</evidence>
<dbReference type="SUPFAM" id="SSF56436">
    <property type="entry name" value="C-type lectin-like"/>
    <property type="match status" value="1"/>
</dbReference>
<dbReference type="InterPro" id="IPR005532">
    <property type="entry name" value="SUMF_dom"/>
</dbReference>
<gene>
    <name evidence="3" type="ORF">BECKTUN1418E_GA0071001_10308</name>
    <name evidence="2" type="ORF">BECKTUN1418F_GA0071002_10308</name>
</gene>
<feature type="domain" description="Sulfatase-modifying factor enzyme-like" evidence="1">
    <location>
        <begin position="25"/>
        <end position="147"/>
    </location>
</feature>
<dbReference type="Pfam" id="PF03781">
    <property type="entry name" value="FGE-sulfatase"/>
    <property type="match status" value="1"/>
</dbReference>
<dbReference type="PANTHER" id="PTHR23150">
    <property type="entry name" value="SULFATASE MODIFYING FACTOR 1, 2"/>
    <property type="match status" value="1"/>
</dbReference>
<protein>
    <submittedName>
        <fullName evidence="2">Sulfatase-modifying factor enzyme 1</fullName>
    </submittedName>
</protein>
<dbReference type="EMBL" id="CAADFY010000030">
    <property type="protein sequence ID" value="VFK53864.1"/>
    <property type="molecule type" value="Genomic_DNA"/>
</dbReference>
<dbReference type="InterPro" id="IPR042095">
    <property type="entry name" value="SUMF_sf"/>
</dbReference>
<proteinExistence type="predicted"/>
<dbReference type="AlphaFoldDB" id="A0A450ZJC2"/>
<organism evidence="2">
    <name type="scientific">Candidatus Kentrum sp. TUN</name>
    <dbReference type="NCBI Taxonomy" id="2126343"/>
    <lineage>
        <taxon>Bacteria</taxon>
        <taxon>Pseudomonadati</taxon>
        <taxon>Pseudomonadota</taxon>
        <taxon>Gammaproteobacteria</taxon>
        <taxon>Candidatus Kentrum</taxon>
    </lineage>
</organism>
<evidence type="ECO:0000313" key="3">
    <source>
        <dbReference type="EMBL" id="VFK55501.1"/>
    </source>
</evidence>
<accession>A0A450ZJC2</accession>
<dbReference type="PANTHER" id="PTHR23150:SF35">
    <property type="entry name" value="BLL6746 PROTEIN"/>
    <property type="match status" value="1"/>
</dbReference>